<evidence type="ECO:0000313" key="4">
    <source>
        <dbReference type="Proteomes" id="UP001642540"/>
    </source>
</evidence>
<keyword evidence="2" id="KW-0472">Membrane</keyword>
<evidence type="ECO:0000256" key="1">
    <source>
        <dbReference type="SAM" id="MobiDB-lite"/>
    </source>
</evidence>
<evidence type="ECO:0000256" key="2">
    <source>
        <dbReference type="SAM" id="Phobius"/>
    </source>
</evidence>
<keyword evidence="2" id="KW-1133">Transmembrane helix</keyword>
<feature type="transmembrane region" description="Helical" evidence="2">
    <location>
        <begin position="49"/>
        <end position="68"/>
    </location>
</feature>
<reference evidence="3 4" key="1">
    <citation type="submission" date="2024-08" db="EMBL/GenBank/DDBJ databases">
        <authorList>
            <person name="Cucini C."/>
            <person name="Frati F."/>
        </authorList>
    </citation>
    <scope>NUCLEOTIDE SEQUENCE [LARGE SCALE GENOMIC DNA]</scope>
</reference>
<keyword evidence="2" id="KW-0812">Transmembrane</keyword>
<dbReference type="Proteomes" id="UP001642540">
    <property type="component" value="Unassembled WGS sequence"/>
</dbReference>
<dbReference type="EMBL" id="CAXLJM020000067">
    <property type="protein sequence ID" value="CAL8122226.1"/>
    <property type="molecule type" value="Genomic_DNA"/>
</dbReference>
<gene>
    <name evidence="3" type="ORF">ODALV1_LOCUS19727</name>
</gene>
<keyword evidence="4" id="KW-1185">Reference proteome</keyword>
<protein>
    <recommendedName>
        <fullName evidence="5">Gustatory receptor</fullName>
    </recommendedName>
</protein>
<name>A0ABP1R7H7_9HEXA</name>
<feature type="transmembrane region" description="Helical" evidence="2">
    <location>
        <begin position="304"/>
        <end position="326"/>
    </location>
</feature>
<evidence type="ECO:0000313" key="3">
    <source>
        <dbReference type="EMBL" id="CAL8122226.1"/>
    </source>
</evidence>
<sequence>MLIHENLLRGAKVHLKIHKYFGTWPVDLITRNGKDVAVLPHTNRIKWQWVKLFFASIFLVVLWVQILINRHIENLITILESLLHSCGLLTMIICKVAYLQRRHFGKELLNLILEYERNLNKSGDNKQYFRLERSSEALVCFIQFCSAVATPILAVSYALQRWRNPCNSAMFLFKLFAECSTETGTSTWRISSLTQLALLILLSIWLMFDMVGGFLFQAVELVYLQSCCFNQYIKSIRMSLVQDDFKMAYLLQFRQLQILLRLYNLIQQDIMKAAICFTIVSFIVSLYALIYLGTGEQGISIPQLMFFSCALFDTFLAIVACFGTFARVHSESSLTLSFMKKNLLPKLMQNHNLRQHHVKGERQQKKSSGDWHPMFV</sequence>
<feature type="transmembrane region" description="Helical" evidence="2">
    <location>
        <begin position="74"/>
        <end position="98"/>
    </location>
</feature>
<feature type="region of interest" description="Disordered" evidence="1">
    <location>
        <begin position="355"/>
        <end position="376"/>
    </location>
</feature>
<evidence type="ECO:0008006" key="5">
    <source>
        <dbReference type="Google" id="ProtNLM"/>
    </source>
</evidence>
<proteinExistence type="predicted"/>
<feature type="transmembrane region" description="Helical" evidence="2">
    <location>
        <begin position="137"/>
        <end position="159"/>
    </location>
</feature>
<feature type="transmembrane region" description="Helical" evidence="2">
    <location>
        <begin position="270"/>
        <end position="292"/>
    </location>
</feature>
<feature type="transmembrane region" description="Helical" evidence="2">
    <location>
        <begin position="196"/>
        <end position="216"/>
    </location>
</feature>
<organism evidence="3 4">
    <name type="scientific">Orchesella dallaii</name>
    <dbReference type="NCBI Taxonomy" id="48710"/>
    <lineage>
        <taxon>Eukaryota</taxon>
        <taxon>Metazoa</taxon>
        <taxon>Ecdysozoa</taxon>
        <taxon>Arthropoda</taxon>
        <taxon>Hexapoda</taxon>
        <taxon>Collembola</taxon>
        <taxon>Entomobryomorpha</taxon>
        <taxon>Entomobryoidea</taxon>
        <taxon>Orchesellidae</taxon>
        <taxon>Orchesellinae</taxon>
        <taxon>Orchesella</taxon>
    </lineage>
</organism>
<feature type="compositionally biased region" description="Basic and acidic residues" evidence="1">
    <location>
        <begin position="358"/>
        <end position="369"/>
    </location>
</feature>
<comment type="caution">
    <text evidence="3">The sequence shown here is derived from an EMBL/GenBank/DDBJ whole genome shotgun (WGS) entry which is preliminary data.</text>
</comment>
<accession>A0ABP1R7H7</accession>